<dbReference type="Proteomes" id="UP000218231">
    <property type="component" value="Unassembled WGS sequence"/>
</dbReference>
<dbReference type="AlphaFoldDB" id="A0A2A2LTI8"/>
<reference evidence="1 2" key="1">
    <citation type="journal article" date="2017" name="Curr. Biol.">
        <title>Genome architecture and evolution of a unichromosomal asexual nematode.</title>
        <authorList>
            <person name="Fradin H."/>
            <person name="Zegar C."/>
            <person name="Gutwein M."/>
            <person name="Lucas J."/>
            <person name="Kovtun M."/>
            <person name="Corcoran D."/>
            <person name="Baugh L.R."/>
            <person name="Kiontke K."/>
            <person name="Gunsalus K."/>
            <person name="Fitch D.H."/>
            <person name="Piano F."/>
        </authorList>
    </citation>
    <scope>NUCLEOTIDE SEQUENCE [LARGE SCALE GENOMIC DNA]</scope>
    <source>
        <strain evidence="1">PF1309</strain>
    </source>
</reference>
<protein>
    <submittedName>
        <fullName evidence="1">Uncharacterized protein</fullName>
    </submittedName>
</protein>
<proteinExistence type="predicted"/>
<evidence type="ECO:0000313" key="1">
    <source>
        <dbReference type="EMBL" id="PAV89576.1"/>
    </source>
</evidence>
<comment type="caution">
    <text evidence="1">The sequence shown here is derived from an EMBL/GenBank/DDBJ whole genome shotgun (WGS) entry which is preliminary data.</text>
</comment>
<evidence type="ECO:0000313" key="2">
    <source>
        <dbReference type="Proteomes" id="UP000218231"/>
    </source>
</evidence>
<sequence>MKSAPIFMQNIYKELAIAMEDYTGLEVNNNLRSFNDYVDDTVKSVREQINERVKNRTDQMQAFTNKLNSRRNKKKQEL</sequence>
<dbReference type="EMBL" id="LIAE01006442">
    <property type="protein sequence ID" value="PAV89576.1"/>
    <property type="molecule type" value="Genomic_DNA"/>
</dbReference>
<keyword evidence="2" id="KW-1185">Reference proteome</keyword>
<gene>
    <name evidence="1" type="ORF">WR25_01793</name>
</gene>
<accession>A0A2A2LTI8</accession>
<organism evidence="1 2">
    <name type="scientific">Diploscapter pachys</name>
    <dbReference type="NCBI Taxonomy" id="2018661"/>
    <lineage>
        <taxon>Eukaryota</taxon>
        <taxon>Metazoa</taxon>
        <taxon>Ecdysozoa</taxon>
        <taxon>Nematoda</taxon>
        <taxon>Chromadorea</taxon>
        <taxon>Rhabditida</taxon>
        <taxon>Rhabditina</taxon>
        <taxon>Rhabditomorpha</taxon>
        <taxon>Rhabditoidea</taxon>
        <taxon>Rhabditidae</taxon>
        <taxon>Diploscapter</taxon>
    </lineage>
</organism>
<name>A0A2A2LTI8_9BILA</name>